<keyword evidence="1" id="KW-1133">Transmembrane helix</keyword>
<dbReference type="RefSeq" id="WP_332920208.1">
    <property type="nucleotide sequence ID" value="NZ_AP025295.1"/>
</dbReference>
<name>A0ABM7VKG8_9BACT</name>
<feature type="transmembrane region" description="Helical" evidence="1">
    <location>
        <begin position="27"/>
        <end position="45"/>
    </location>
</feature>
<dbReference type="Pfam" id="PF04307">
    <property type="entry name" value="YdjM"/>
    <property type="match status" value="1"/>
</dbReference>
<organism evidence="2 3">
    <name type="scientific">Persicobacter psychrovividus</name>
    <dbReference type="NCBI Taxonomy" id="387638"/>
    <lineage>
        <taxon>Bacteria</taxon>
        <taxon>Pseudomonadati</taxon>
        <taxon>Bacteroidota</taxon>
        <taxon>Cytophagia</taxon>
        <taxon>Cytophagales</taxon>
        <taxon>Persicobacteraceae</taxon>
        <taxon>Persicobacter</taxon>
    </lineage>
</organism>
<feature type="transmembrane region" description="Helical" evidence="1">
    <location>
        <begin position="192"/>
        <end position="210"/>
    </location>
</feature>
<keyword evidence="1" id="KW-0812">Transmembrane</keyword>
<dbReference type="EMBL" id="AP025295">
    <property type="protein sequence ID" value="BDD01492.1"/>
    <property type="molecule type" value="Genomic_DNA"/>
</dbReference>
<proteinExistence type="predicted"/>
<evidence type="ECO:0000313" key="2">
    <source>
        <dbReference type="EMBL" id="BDD01492.1"/>
    </source>
</evidence>
<dbReference type="InterPro" id="IPR007404">
    <property type="entry name" value="YdjM-like"/>
</dbReference>
<keyword evidence="2" id="KW-0614">Plasmid</keyword>
<evidence type="ECO:0000256" key="1">
    <source>
        <dbReference type="SAM" id="Phobius"/>
    </source>
</evidence>
<geneLocation type="plasmid" evidence="2 3">
    <name>pPP3</name>
</geneLocation>
<sequence length="236" mass="26339">MANFGTHATVGAGCGAVLALNYMATESLMPAIGLGLLCFIGSIAPDVDSKNAIITKYFFKCLGVSLGLFLCFILKPVLNFLELLPLLGLTVVLTMYIVKPIFFKFTRHRGIFHSIPMALLLALSIGYAFKVTNQYHVLFITINGYSKAFIFRIISSFFIGYMVHLTLDELYSIMGMKKSLGTAMTIFNFKKPWPYMAVWAATITIGLFIWESSYTENLMYVTSACKWVATQVQHLI</sequence>
<feature type="transmembrane region" description="Helical" evidence="1">
    <location>
        <begin position="57"/>
        <end position="77"/>
    </location>
</feature>
<feature type="transmembrane region" description="Helical" evidence="1">
    <location>
        <begin position="149"/>
        <end position="171"/>
    </location>
</feature>
<protein>
    <submittedName>
        <fullName evidence="2">Membrane protein</fullName>
    </submittedName>
</protein>
<keyword evidence="3" id="KW-1185">Reference proteome</keyword>
<dbReference type="Proteomes" id="UP001354989">
    <property type="component" value="Plasmid pPP3"/>
</dbReference>
<feature type="transmembrane region" description="Helical" evidence="1">
    <location>
        <begin position="110"/>
        <end position="129"/>
    </location>
</feature>
<reference evidence="2 3" key="1">
    <citation type="submission" date="2021-12" db="EMBL/GenBank/DDBJ databases">
        <title>Genome sequencing of bacteria with rrn-lacking chromosome and rrn-plasmid.</title>
        <authorList>
            <person name="Anda M."/>
            <person name="Iwasaki W."/>
        </authorList>
    </citation>
    <scope>NUCLEOTIDE SEQUENCE [LARGE SCALE GENOMIC DNA]</scope>
    <source>
        <strain evidence="2 3">NBRC 101262</strain>
        <plasmid evidence="2 3">pPP3</plasmid>
    </source>
</reference>
<evidence type="ECO:0000313" key="3">
    <source>
        <dbReference type="Proteomes" id="UP001354989"/>
    </source>
</evidence>
<gene>
    <name evidence="2" type="ORF">PEPS_37720</name>
</gene>
<feature type="transmembrane region" description="Helical" evidence="1">
    <location>
        <begin position="83"/>
        <end position="103"/>
    </location>
</feature>
<accession>A0ABM7VKG8</accession>
<keyword evidence="1" id="KW-0472">Membrane</keyword>